<dbReference type="AlphaFoldDB" id="A0A433D451"/>
<dbReference type="Proteomes" id="UP000268093">
    <property type="component" value="Unassembled WGS sequence"/>
</dbReference>
<protein>
    <submittedName>
        <fullName evidence="2">Uncharacterized protein</fullName>
    </submittedName>
</protein>
<feature type="region of interest" description="Disordered" evidence="1">
    <location>
        <begin position="34"/>
        <end position="54"/>
    </location>
</feature>
<keyword evidence="3" id="KW-1185">Reference proteome</keyword>
<accession>A0A433D451</accession>
<name>A0A433D451_9FUNG</name>
<sequence>MDSSASPSPEDKSSSLPFDGKSWLTCRLLGSSRGAVGGASGAGSTGRPGESNSDEVGIWRIGKVWGVSRTGGASGVGGVFSVSSIGGADKVCGVGEVNGVGGIDKNLSFLHYSNVGDKGIQQPVVLECMIDTSPHGRWLMPQTAFVGALKVNNPW</sequence>
<reference evidence="2 3" key="1">
    <citation type="journal article" date="2018" name="New Phytol.">
        <title>Phylogenomics of Endogonaceae and evolution of mycorrhizas within Mucoromycota.</title>
        <authorList>
            <person name="Chang Y."/>
            <person name="Desiro A."/>
            <person name="Na H."/>
            <person name="Sandor L."/>
            <person name="Lipzen A."/>
            <person name="Clum A."/>
            <person name="Barry K."/>
            <person name="Grigoriev I.V."/>
            <person name="Martin F.M."/>
            <person name="Stajich J.E."/>
            <person name="Smith M.E."/>
            <person name="Bonito G."/>
            <person name="Spatafora J.W."/>
        </authorList>
    </citation>
    <scope>NUCLEOTIDE SEQUENCE [LARGE SCALE GENOMIC DNA]</scope>
    <source>
        <strain evidence="2 3">GMNB39</strain>
    </source>
</reference>
<dbReference type="EMBL" id="RBNI01006985">
    <property type="protein sequence ID" value="RUP45630.1"/>
    <property type="molecule type" value="Genomic_DNA"/>
</dbReference>
<comment type="caution">
    <text evidence="2">The sequence shown here is derived from an EMBL/GenBank/DDBJ whole genome shotgun (WGS) entry which is preliminary data.</text>
</comment>
<evidence type="ECO:0000256" key="1">
    <source>
        <dbReference type="SAM" id="MobiDB-lite"/>
    </source>
</evidence>
<organism evidence="2 3">
    <name type="scientific">Jimgerdemannia flammicorona</name>
    <dbReference type="NCBI Taxonomy" id="994334"/>
    <lineage>
        <taxon>Eukaryota</taxon>
        <taxon>Fungi</taxon>
        <taxon>Fungi incertae sedis</taxon>
        <taxon>Mucoromycota</taxon>
        <taxon>Mucoromycotina</taxon>
        <taxon>Endogonomycetes</taxon>
        <taxon>Endogonales</taxon>
        <taxon>Endogonaceae</taxon>
        <taxon>Jimgerdemannia</taxon>
    </lineage>
</organism>
<evidence type="ECO:0000313" key="2">
    <source>
        <dbReference type="EMBL" id="RUP45630.1"/>
    </source>
</evidence>
<feature type="compositionally biased region" description="Gly residues" evidence="1">
    <location>
        <begin position="35"/>
        <end position="46"/>
    </location>
</feature>
<proteinExistence type="predicted"/>
<gene>
    <name evidence="2" type="ORF">BC936DRAFT_147924</name>
</gene>
<evidence type="ECO:0000313" key="3">
    <source>
        <dbReference type="Proteomes" id="UP000268093"/>
    </source>
</evidence>